<accession>A0ABW2AVE9</accession>
<dbReference type="RefSeq" id="WP_377823502.1">
    <property type="nucleotide sequence ID" value="NZ_JBHSWJ010000002.1"/>
</dbReference>
<evidence type="ECO:0000313" key="2">
    <source>
        <dbReference type="Proteomes" id="UP001596356"/>
    </source>
</evidence>
<keyword evidence="2" id="KW-1185">Reference proteome</keyword>
<proteinExistence type="predicted"/>
<evidence type="ECO:0000313" key="1">
    <source>
        <dbReference type="EMBL" id="MFC6714830.1"/>
    </source>
</evidence>
<dbReference type="EMBL" id="JBHSWJ010000002">
    <property type="protein sequence ID" value="MFC6714830.1"/>
    <property type="molecule type" value="Genomic_DNA"/>
</dbReference>
<protein>
    <submittedName>
        <fullName evidence="1">Uncharacterized protein</fullName>
    </submittedName>
</protein>
<comment type="caution">
    <text evidence="1">The sequence shown here is derived from an EMBL/GenBank/DDBJ whole genome shotgun (WGS) entry which is preliminary data.</text>
</comment>
<gene>
    <name evidence="1" type="ORF">ACFQBT_13820</name>
</gene>
<dbReference type="Proteomes" id="UP001596356">
    <property type="component" value="Unassembled WGS sequence"/>
</dbReference>
<organism evidence="1 2">
    <name type="scientific">Branchiibius cervicis</name>
    <dbReference type="NCBI Taxonomy" id="908252"/>
    <lineage>
        <taxon>Bacteria</taxon>
        <taxon>Bacillati</taxon>
        <taxon>Actinomycetota</taxon>
        <taxon>Actinomycetes</taxon>
        <taxon>Micrococcales</taxon>
        <taxon>Dermacoccaceae</taxon>
        <taxon>Branchiibius</taxon>
    </lineage>
</organism>
<sequence length="113" mass="11836">MSNVDVTVGKILYSRAGETLPAIGSSVIVAQTGGVSNGVLSEIRDDPIFGNGERVLLFLTHLEDSRYKVTGGPSGRFTVDTSGRNQAFSTLSASIPNSLDSLSAALKKTALQH</sequence>
<name>A0ABW2AVE9_9MICO</name>
<reference evidence="2" key="1">
    <citation type="journal article" date="2019" name="Int. J. Syst. Evol. Microbiol.">
        <title>The Global Catalogue of Microorganisms (GCM) 10K type strain sequencing project: providing services to taxonomists for standard genome sequencing and annotation.</title>
        <authorList>
            <consortium name="The Broad Institute Genomics Platform"/>
            <consortium name="The Broad Institute Genome Sequencing Center for Infectious Disease"/>
            <person name="Wu L."/>
            <person name="Ma J."/>
        </authorList>
    </citation>
    <scope>NUCLEOTIDE SEQUENCE [LARGE SCALE GENOMIC DNA]</scope>
    <source>
        <strain evidence="2">NBRC 106593</strain>
    </source>
</reference>